<dbReference type="Proteomes" id="UP001151760">
    <property type="component" value="Unassembled WGS sequence"/>
</dbReference>
<feature type="region of interest" description="Disordered" evidence="1">
    <location>
        <begin position="565"/>
        <end position="606"/>
    </location>
</feature>
<protein>
    <submittedName>
        <fullName evidence="3">Retrovirus-related pol polyprotein from transposon TNT 1-94</fullName>
    </submittedName>
</protein>
<dbReference type="InterPro" id="IPR043502">
    <property type="entry name" value="DNA/RNA_pol_sf"/>
</dbReference>
<feature type="domain" description="Reverse transcriptase Ty1/copia-type" evidence="2">
    <location>
        <begin position="352"/>
        <end position="412"/>
    </location>
</feature>
<dbReference type="PANTHER" id="PTHR11439:SF495">
    <property type="entry name" value="REVERSE TRANSCRIPTASE, RNA-DEPENDENT DNA POLYMERASE-RELATED"/>
    <property type="match status" value="1"/>
</dbReference>
<evidence type="ECO:0000313" key="4">
    <source>
        <dbReference type="Proteomes" id="UP001151760"/>
    </source>
</evidence>
<dbReference type="CDD" id="cd09272">
    <property type="entry name" value="RNase_HI_RT_Ty1"/>
    <property type="match status" value="1"/>
</dbReference>
<proteinExistence type="predicted"/>
<accession>A0ABQ4YBQ1</accession>
<dbReference type="EMBL" id="BQNB010010225">
    <property type="protein sequence ID" value="GJS74358.1"/>
    <property type="molecule type" value="Genomic_DNA"/>
</dbReference>
<gene>
    <name evidence="3" type="ORF">Tco_0707199</name>
</gene>
<dbReference type="Pfam" id="PF14223">
    <property type="entry name" value="Retrotran_gag_2"/>
    <property type="match status" value="1"/>
</dbReference>
<comment type="caution">
    <text evidence="3">The sequence shown here is derived from an EMBL/GenBank/DDBJ whole genome shotgun (WGS) entry which is preliminary data.</text>
</comment>
<evidence type="ECO:0000313" key="3">
    <source>
        <dbReference type="EMBL" id="GJS74358.1"/>
    </source>
</evidence>
<dbReference type="Pfam" id="PF07727">
    <property type="entry name" value="RVT_2"/>
    <property type="match status" value="1"/>
</dbReference>
<dbReference type="PANTHER" id="PTHR11439">
    <property type="entry name" value="GAG-POL-RELATED RETROTRANSPOSON"/>
    <property type="match status" value="1"/>
</dbReference>
<name>A0ABQ4YBQ1_9ASTR</name>
<keyword evidence="4" id="KW-1185">Reference proteome</keyword>
<feature type="compositionally biased region" description="Low complexity" evidence="1">
    <location>
        <begin position="574"/>
        <end position="596"/>
    </location>
</feature>
<dbReference type="SUPFAM" id="SSF56672">
    <property type="entry name" value="DNA/RNA polymerases"/>
    <property type="match status" value="1"/>
</dbReference>
<organism evidence="3 4">
    <name type="scientific">Tanacetum coccineum</name>
    <dbReference type="NCBI Taxonomy" id="301880"/>
    <lineage>
        <taxon>Eukaryota</taxon>
        <taxon>Viridiplantae</taxon>
        <taxon>Streptophyta</taxon>
        <taxon>Embryophyta</taxon>
        <taxon>Tracheophyta</taxon>
        <taxon>Spermatophyta</taxon>
        <taxon>Magnoliopsida</taxon>
        <taxon>eudicotyledons</taxon>
        <taxon>Gunneridae</taxon>
        <taxon>Pentapetalae</taxon>
        <taxon>asterids</taxon>
        <taxon>campanulids</taxon>
        <taxon>Asterales</taxon>
        <taxon>Asteraceae</taxon>
        <taxon>Asteroideae</taxon>
        <taxon>Anthemideae</taxon>
        <taxon>Anthemidinae</taxon>
        <taxon>Tanacetum</taxon>
    </lineage>
</organism>
<feature type="region of interest" description="Disordered" evidence="1">
    <location>
        <begin position="181"/>
        <end position="207"/>
    </location>
</feature>
<reference evidence="3" key="2">
    <citation type="submission" date="2022-01" db="EMBL/GenBank/DDBJ databases">
        <authorList>
            <person name="Yamashiro T."/>
            <person name="Shiraishi A."/>
            <person name="Satake H."/>
            <person name="Nakayama K."/>
        </authorList>
    </citation>
    <scope>NUCLEOTIDE SEQUENCE</scope>
</reference>
<evidence type="ECO:0000256" key="1">
    <source>
        <dbReference type="SAM" id="MobiDB-lite"/>
    </source>
</evidence>
<evidence type="ECO:0000259" key="2">
    <source>
        <dbReference type="Pfam" id="PF07727"/>
    </source>
</evidence>
<dbReference type="InterPro" id="IPR013103">
    <property type="entry name" value="RVT_2"/>
</dbReference>
<sequence length="635" mass="72008">MQTQTSSALHNAIIEAGGEDHPPMLVPGNYNPPYQYKFKATDVDVTPATPGNDGTPQQPQPRGEVMKIFATVSEDIQKWITAEVEAIQIILTGIDNDIYSTVDAYPNAMKMWKAIERLKQGGTINVQDLETNLYWEFRKFTLQEGETLDSYYSWFYKMMNELVRNQCNPPYQYKFKATDVDVTPATPGNDGTPQQPQPRGENGKDMSPLIIQTTPEYTIQAVTQEPTVTASKNINQADIQAEIHDKNAQVDKDEFINIFSTPRSPLEQVIGNPSHPVRTRRQLETDGEMCMFALSEELHQFERLDVWELVDRPLCKNVINMKWLWKNKHYEENIIIRNKACLVAKGYSQVEVYQMEVKTAFLNGPLNEEVYVDPHHPDKVYRLKKALCGLKQAPRAWYDELSNFLLSKGFSKGCLDTCKITSGGIQFLGGDKLINWSSKKQDCTSISTAEAEYVSLSTCCAQVLWMKTQLTDYGFHYDKIPMYCDSKAAITISCNPVQHSRTNHIDVRYHFIKEHVERGIVELFFVGIEYELVDIFTKALSEDRCKYHVRRLGMRCLTSTKLEKISPPKDAETPVESPIPISPSSSVGSSSPVRSTTPPPDYPFDKSILDNSLWIIPQPLGSEPVPEKPNESDTC</sequence>
<reference evidence="3" key="1">
    <citation type="journal article" date="2022" name="Int. J. Mol. Sci.">
        <title>Draft Genome of Tanacetum Coccineum: Genomic Comparison of Closely Related Tanacetum-Family Plants.</title>
        <authorList>
            <person name="Yamashiro T."/>
            <person name="Shiraishi A."/>
            <person name="Nakayama K."/>
            <person name="Satake H."/>
        </authorList>
    </citation>
    <scope>NUCLEOTIDE SEQUENCE</scope>
</reference>